<dbReference type="Proteomes" id="UP000654075">
    <property type="component" value="Unassembled WGS sequence"/>
</dbReference>
<organism evidence="3 4">
    <name type="scientific">Polarella glacialis</name>
    <name type="common">Dinoflagellate</name>
    <dbReference type="NCBI Taxonomy" id="89957"/>
    <lineage>
        <taxon>Eukaryota</taxon>
        <taxon>Sar</taxon>
        <taxon>Alveolata</taxon>
        <taxon>Dinophyceae</taxon>
        <taxon>Suessiales</taxon>
        <taxon>Suessiaceae</taxon>
        <taxon>Polarella</taxon>
    </lineage>
</organism>
<feature type="region of interest" description="Disordered" evidence="1">
    <location>
        <begin position="339"/>
        <end position="372"/>
    </location>
</feature>
<evidence type="ECO:0000313" key="3">
    <source>
        <dbReference type="EMBL" id="CAE8585855.1"/>
    </source>
</evidence>
<gene>
    <name evidence="3" type="ORF">PGLA1383_LOCUS4758</name>
</gene>
<dbReference type="InterPro" id="IPR036869">
    <property type="entry name" value="J_dom_sf"/>
</dbReference>
<dbReference type="InterPro" id="IPR001623">
    <property type="entry name" value="DnaJ_domain"/>
</dbReference>
<feature type="domain" description="J" evidence="2">
    <location>
        <begin position="167"/>
        <end position="230"/>
    </location>
</feature>
<evidence type="ECO:0000259" key="2">
    <source>
        <dbReference type="PROSITE" id="PS50076"/>
    </source>
</evidence>
<dbReference type="SMART" id="SM00271">
    <property type="entry name" value="DnaJ"/>
    <property type="match status" value="1"/>
</dbReference>
<dbReference type="GO" id="GO:0071218">
    <property type="term" value="P:cellular response to misfolded protein"/>
    <property type="evidence" value="ECO:0007669"/>
    <property type="project" value="TreeGrafter"/>
</dbReference>
<reference evidence="3" key="1">
    <citation type="submission" date="2021-02" db="EMBL/GenBank/DDBJ databases">
        <authorList>
            <person name="Dougan E. K."/>
            <person name="Rhodes N."/>
            <person name="Thang M."/>
            <person name="Chan C."/>
        </authorList>
    </citation>
    <scope>NUCLEOTIDE SEQUENCE</scope>
</reference>
<evidence type="ECO:0000313" key="4">
    <source>
        <dbReference type="Proteomes" id="UP000654075"/>
    </source>
</evidence>
<keyword evidence="4" id="KW-1185">Reference proteome</keyword>
<sequence>AKLDDPGIGATDSAPQDTHETGSAASPTNTTTTNNKNENSENSENNHNNNNNSNSSSITSPTNTTQSGNADDSNSTCHRETDSSTAINSNNNNSHNNSNNNNNINDNNSQTGTADGGSTADDSAWHAKCTQGQSPAADEAEPDAPPPRSRAWMEANDGSKLLVDGLDFYGLLGVSQDAGPEDLRRGYREQALLWHPDKAGPQATERFQALSEAHEALADGIMCAAYDAMLSHFPPPRPTAAELHPTGFKEVEMFRATPADLRSLAKFSHDRRTCTPIAICDVAWQRTPQDLSRVRLVFCGGYAPSTSDEAMDFRSPPERGRVYDSVATHLALLLRATGCEPQESDSGSPADAEAERCASASATELPKERVIA</sequence>
<dbReference type="GO" id="GO:0030544">
    <property type="term" value="F:Hsp70 protein binding"/>
    <property type="evidence" value="ECO:0007669"/>
    <property type="project" value="TreeGrafter"/>
</dbReference>
<dbReference type="PANTHER" id="PTHR43908:SF3">
    <property type="entry name" value="AT29763P-RELATED"/>
    <property type="match status" value="1"/>
</dbReference>
<feature type="compositionally biased region" description="Low complexity" evidence="1">
    <location>
        <begin position="88"/>
        <end position="109"/>
    </location>
</feature>
<dbReference type="OrthoDB" id="10250354at2759"/>
<feature type="region of interest" description="Disordered" evidence="1">
    <location>
        <begin position="1"/>
        <end position="152"/>
    </location>
</feature>
<dbReference type="CDD" id="cd06257">
    <property type="entry name" value="DnaJ"/>
    <property type="match status" value="1"/>
</dbReference>
<accession>A0A813DB42</accession>
<dbReference type="SUPFAM" id="SSF46565">
    <property type="entry name" value="Chaperone J-domain"/>
    <property type="match status" value="1"/>
</dbReference>
<dbReference type="Pfam" id="PF00226">
    <property type="entry name" value="DnaJ"/>
    <property type="match status" value="1"/>
</dbReference>
<dbReference type="InterPro" id="IPR051100">
    <property type="entry name" value="DnaJ_subfamily_B/C"/>
</dbReference>
<dbReference type="EMBL" id="CAJNNV010001797">
    <property type="protein sequence ID" value="CAE8585855.1"/>
    <property type="molecule type" value="Genomic_DNA"/>
</dbReference>
<evidence type="ECO:0000256" key="1">
    <source>
        <dbReference type="SAM" id="MobiDB-lite"/>
    </source>
</evidence>
<dbReference type="PANTHER" id="PTHR43908">
    <property type="entry name" value="AT29763P-RELATED"/>
    <property type="match status" value="1"/>
</dbReference>
<feature type="compositionally biased region" description="Low complexity" evidence="1">
    <location>
        <begin position="26"/>
        <end position="67"/>
    </location>
</feature>
<feature type="compositionally biased region" description="Polar residues" evidence="1">
    <location>
        <begin position="13"/>
        <end position="25"/>
    </location>
</feature>
<dbReference type="PROSITE" id="PS50076">
    <property type="entry name" value="DNAJ_2"/>
    <property type="match status" value="1"/>
</dbReference>
<dbReference type="Gene3D" id="1.10.287.110">
    <property type="entry name" value="DnaJ domain"/>
    <property type="match status" value="1"/>
</dbReference>
<proteinExistence type="predicted"/>
<dbReference type="GO" id="GO:0005789">
    <property type="term" value="C:endoplasmic reticulum membrane"/>
    <property type="evidence" value="ECO:0007669"/>
    <property type="project" value="TreeGrafter"/>
</dbReference>
<comment type="caution">
    <text evidence="3">The sequence shown here is derived from an EMBL/GenBank/DDBJ whole genome shotgun (WGS) entry which is preliminary data.</text>
</comment>
<protein>
    <recommendedName>
        <fullName evidence="2">J domain-containing protein</fullName>
    </recommendedName>
</protein>
<dbReference type="PRINTS" id="PR00625">
    <property type="entry name" value="JDOMAIN"/>
</dbReference>
<feature type="non-terminal residue" evidence="3">
    <location>
        <position position="1"/>
    </location>
</feature>
<feature type="non-terminal residue" evidence="3">
    <location>
        <position position="372"/>
    </location>
</feature>
<name>A0A813DB42_POLGL</name>
<dbReference type="AlphaFoldDB" id="A0A813DB42"/>